<dbReference type="SUPFAM" id="SSF53474">
    <property type="entry name" value="alpha/beta-Hydrolases"/>
    <property type="match status" value="1"/>
</dbReference>
<dbReference type="AlphaFoldDB" id="A0A2S4L7D4"/>
<feature type="region of interest" description="Disordered" evidence="2">
    <location>
        <begin position="346"/>
        <end position="366"/>
    </location>
</feature>
<name>A0A2S4L7D4_9HYPO</name>
<dbReference type="GO" id="GO:0006629">
    <property type="term" value="P:lipid metabolic process"/>
    <property type="evidence" value="ECO:0007669"/>
    <property type="project" value="InterPro"/>
</dbReference>
<sequence>SSASNYLLLHHSKSLVACLLSTGSALLSFTFQLEGTAPRQSRKIGIMKLYLPSLLLGAAAVAAHPASYEGVPPEEPVSPEMLLDIYTFAAFSHAAYCNFNSDGLTGNRLCNDSEPTAPCAAFGDSETVYEVARQAEIAGNVAVDHSRKLMVVAFHGRATPWVMLQDVEARAVSAEALCEGCRVHHGLWTAFDKVREQVGQAVRRGLHGREGYRLVATGHSYGGAAATLAAAYLRGLGYKCDLFTYGSPRVGNREFAEYASNPGCGLTARVTNKKDAVAAQPLIGWRRTYAHVTPEYWFEAGIIKDAAPGNPHVCHGTQVYQCSGQYKFLNPLQVHGRVKDHKAYNRMSQPCPRSKTPRSGDEMGPSEEEVLLWNWEFESGIPER</sequence>
<dbReference type="InterPro" id="IPR002921">
    <property type="entry name" value="Fungal_lipase-type"/>
</dbReference>
<comment type="caution">
    <text evidence="4">The sequence shown here is derived from an EMBL/GenBank/DDBJ whole genome shotgun (WGS) entry which is preliminary data.</text>
</comment>
<reference evidence="4 5" key="1">
    <citation type="submission" date="2018-01" db="EMBL/GenBank/DDBJ databases">
        <title>Harnessing the power of phylogenomics to disentangle the directionality and signatures of interkingdom host jumping in the parasitic fungal genus Tolypocladium.</title>
        <authorList>
            <person name="Quandt C.A."/>
            <person name="Patterson W."/>
            <person name="Spatafora J.W."/>
        </authorList>
    </citation>
    <scope>NUCLEOTIDE SEQUENCE [LARGE SCALE GENOMIC DNA]</scope>
    <source>
        <strain evidence="4 5">NRBC 100945</strain>
    </source>
</reference>
<evidence type="ECO:0000259" key="3">
    <source>
        <dbReference type="Pfam" id="PF01764"/>
    </source>
</evidence>
<evidence type="ECO:0000313" key="4">
    <source>
        <dbReference type="EMBL" id="POR38340.1"/>
    </source>
</evidence>
<dbReference type="Gene3D" id="3.40.50.1820">
    <property type="entry name" value="alpha/beta hydrolase"/>
    <property type="match status" value="1"/>
</dbReference>
<dbReference type="CDD" id="cd00519">
    <property type="entry name" value="Lipase_3"/>
    <property type="match status" value="1"/>
</dbReference>
<keyword evidence="1" id="KW-0378">Hydrolase</keyword>
<dbReference type="InterPro" id="IPR029058">
    <property type="entry name" value="AB_hydrolase_fold"/>
</dbReference>
<dbReference type="STRING" id="94208.A0A2S4L7D4"/>
<organism evidence="4 5">
    <name type="scientific">Tolypocladium paradoxum</name>
    <dbReference type="NCBI Taxonomy" id="94208"/>
    <lineage>
        <taxon>Eukaryota</taxon>
        <taxon>Fungi</taxon>
        <taxon>Dikarya</taxon>
        <taxon>Ascomycota</taxon>
        <taxon>Pezizomycotina</taxon>
        <taxon>Sordariomycetes</taxon>
        <taxon>Hypocreomycetidae</taxon>
        <taxon>Hypocreales</taxon>
        <taxon>Ophiocordycipitaceae</taxon>
        <taxon>Tolypocladium</taxon>
    </lineage>
</organism>
<dbReference type="OrthoDB" id="426718at2759"/>
<proteinExistence type="predicted"/>
<protein>
    <recommendedName>
        <fullName evidence="3">Fungal lipase-type domain-containing protein</fullName>
    </recommendedName>
</protein>
<accession>A0A2S4L7D4</accession>
<evidence type="ECO:0000256" key="1">
    <source>
        <dbReference type="ARBA" id="ARBA00022801"/>
    </source>
</evidence>
<evidence type="ECO:0000256" key="2">
    <source>
        <dbReference type="SAM" id="MobiDB-lite"/>
    </source>
</evidence>
<dbReference type="GO" id="GO:0016787">
    <property type="term" value="F:hydrolase activity"/>
    <property type="evidence" value="ECO:0007669"/>
    <property type="project" value="UniProtKB-KW"/>
</dbReference>
<evidence type="ECO:0000313" key="5">
    <source>
        <dbReference type="Proteomes" id="UP000237481"/>
    </source>
</evidence>
<dbReference type="Proteomes" id="UP000237481">
    <property type="component" value="Unassembled WGS sequence"/>
</dbReference>
<dbReference type="Pfam" id="PF01764">
    <property type="entry name" value="Lipase_3"/>
    <property type="match status" value="1"/>
</dbReference>
<keyword evidence="5" id="KW-1185">Reference proteome</keyword>
<dbReference type="InterPro" id="IPR051299">
    <property type="entry name" value="AB_hydrolase_lip/est"/>
</dbReference>
<dbReference type="EMBL" id="PKSG01000150">
    <property type="protein sequence ID" value="POR38340.1"/>
    <property type="molecule type" value="Genomic_DNA"/>
</dbReference>
<feature type="non-terminal residue" evidence="4">
    <location>
        <position position="1"/>
    </location>
</feature>
<dbReference type="PANTHER" id="PTHR46640:SF3">
    <property type="entry name" value="LIPASE LIH1-RELATED"/>
    <property type="match status" value="1"/>
</dbReference>
<gene>
    <name evidence="4" type="ORF">TPAR_01475</name>
</gene>
<dbReference type="PANTHER" id="PTHR46640">
    <property type="entry name" value="TRIACYLGLYCEROL LIPASE, PUTATIVE (AFU_ORTHOLOGUE AFUA_6G06510)-RELATED"/>
    <property type="match status" value="1"/>
</dbReference>
<feature type="domain" description="Fungal lipase-type" evidence="3">
    <location>
        <begin position="151"/>
        <end position="282"/>
    </location>
</feature>